<keyword evidence="2" id="KW-1185">Reference proteome</keyword>
<dbReference type="EMBL" id="JDFF01000012">
    <property type="protein sequence ID" value="EWC92501.1"/>
    <property type="molecule type" value="Genomic_DNA"/>
</dbReference>
<name>Z4WSI3_9PORP</name>
<comment type="caution">
    <text evidence="1">The sequence shown here is derived from an EMBL/GenBank/DDBJ whole genome shotgun (WGS) entry which is preliminary data.</text>
</comment>
<organism evidence="1 2">
    <name type="scientific">Porphyromonas catoniae ATCC 51270</name>
    <dbReference type="NCBI Taxonomy" id="887901"/>
    <lineage>
        <taxon>Bacteria</taxon>
        <taxon>Pseudomonadati</taxon>
        <taxon>Bacteroidota</taxon>
        <taxon>Bacteroidia</taxon>
        <taxon>Bacteroidales</taxon>
        <taxon>Porphyromonadaceae</taxon>
        <taxon>Porphyromonas</taxon>
    </lineage>
</organism>
<evidence type="ECO:0000313" key="1">
    <source>
        <dbReference type="EMBL" id="EWC92501.1"/>
    </source>
</evidence>
<dbReference type="PATRIC" id="fig|887901.3.peg.733"/>
<gene>
    <name evidence="1" type="ORF">HMPREF0636_1548</name>
</gene>
<sequence length="41" mass="4403">MLPPLLFLCSALLYSYFTLPFFDNISSTVSSSSSSSSYASA</sequence>
<reference evidence="1 2" key="1">
    <citation type="submission" date="2014-01" db="EMBL/GenBank/DDBJ databases">
        <authorList>
            <person name="Durkin A.S."/>
            <person name="McCorrison J."/>
            <person name="Torralba M."/>
            <person name="Gillis M."/>
            <person name="Haft D.H."/>
            <person name="Methe B."/>
            <person name="Sutton G."/>
            <person name="Nelson K.E."/>
        </authorList>
    </citation>
    <scope>NUCLEOTIDE SEQUENCE [LARGE SCALE GENOMIC DNA]</scope>
    <source>
        <strain evidence="1 2">ATCC 51270</strain>
    </source>
</reference>
<dbReference type="Proteomes" id="UP000023482">
    <property type="component" value="Unassembled WGS sequence"/>
</dbReference>
<evidence type="ECO:0000313" key="2">
    <source>
        <dbReference type="Proteomes" id="UP000023482"/>
    </source>
</evidence>
<proteinExistence type="predicted"/>
<dbReference type="AlphaFoldDB" id="Z4WSI3"/>
<protein>
    <submittedName>
        <fullName evidence="1">Uncharacterized protein</fullName>
    </submittedName>
</protein>
<accession>Z4WSI3</accession>